<accession>A0A518CQ08</accession>
<organism evidence="2 3">
    <name type="scientific">Polystyrenella longa</name>
    <dbReference type="NCBI Taxonomy" id="2528007"/>
    <lineage>
        <taxon>Bacteria</taxon>
        <taxon>Pseudomonadati</taxon>
        <taxon>Planctomycetota</taxon>
        <taxon>Planctomycetia</taxon>
        <taxon>Planctomycetales</taxon>
        <taxon>Planctomycetaceae</taxon>
        <taxon>Polystyrenella</taxon>
    </lineage>
</organism>
<dbReference type="RefSeq" id="WP_197440224.1">
    <property type="nucleotide sequence ID" value="NZ_CP036281.1"/>
</dbReference>
<proteinExistence type="predicted"/>
<keyword evidence="3" id="KW-1185">Reference proteome</keyword>
<name>A0A518CQ08_9PLAN</name>
<protein>
    <recommendedName>
        <fullName evidence="1">DUF11 domain-containing protein</fullName>
    </recommendedName>
</protein>
<evidence type="ECO:0000313" key="2">
    <source>
        <dbReference type="EMBL" id="QDU81323.1"/>
    </source>
</evidence>
<sequence length="592" mass="65703">MSGFETYSSYAIKKSRGLSVILLGMLLLGLLPSKAVAQDDRYYPLNQYAPTGRAAQWASVLGQPRPQYAQPVRIHLPSAGEVTFYGVHPQSEAAPAMAGLNVGQVFRLGLTDMPEFPGVSLYPTIEMIDQLHPPTDEKLDFPVEIEVSAEEIEHVLDGGLVSKVIYLEQPQLAIPELQKTPSPTNLLRNHLNLLKEADRVGRPMLLFRMGSRQPAMDNPASPFYTPDSWVTKLPQKQSETAAKTGIARAISEEVETIDDHNKIYRTAATKRVSLKNSPGGMTERLYHYELYPDEYIVDGGDRGHPIHYENHALAGLESEDTVAEYQTQRGRNEVSVSNRVVIYSPRFRAMSVHQQPFARTALTKLGGVHDLSTGVGMDQSTLIDAQIQKSQLDGMRTRSRGSEMEHDTAFSGLIQNSYPTGHTKLQNVYQDLQYTQAGRFERMTSAQIKEGLKGAFVWSQSAFPHMAASTSAGVELESSFKAAEIVGIDIDKGKPGKLRIVKMADKVEARSGDIITFTIRYDNMGDHAVRAVRITDHLTPRLEYIEGSFKAEREGDVKFYPNGTEDSILRFEMVGELKGAEGSVLTFQARVR</sequence>
<dbReference type="InterPro" id="IPR001434">
    <property type="entry name" value="OmcB-like_DUF11"/>
</dbReference>
<dbReference type="AlphaFoldDB" id="A0A518CQ08"/>
<dbReference type="Pfam" id="PF01345">
    <property type="entry name" value="DUF11"/>
    <property type="match status" value="1"/>
</dbReference>
<evidence type="ECO:0000313" key="3">
    <source>
        <dbReference type="Proteomes" id="UP000317178"/>
    </source>
</evidence>
<feature type="domain" description="DUF11" evidence="1">
    <location>
        <begin position="498"/>
        <end position="549"/>
    </location>
</feature>
<evidence type="ECO:0000259" key="1">
    <source>
        <dbReference type="Pfam" id="PF01345"/>
    </source>
</evidence>
<dbReference type="Proteomes" id="UP000317178">
    <property type="component" value="Chromosome"/>
</dbReference>
<dbReference type="InterPro" id="IPR047589">
    <property type="entry name" value="DUF11_rpt"/>
</dbReference>
<dbReference type="KEGG" id="plon:Pla110_30640"/>
<reference evidence="2 3" key="1">
    <citation type="submission" date="2019-02" db="EMBL/GenBank/DDBJ databases">
        <title>Deep-cultivation of Planctomycetes and their phenomic and genomic characterization uncovers novel biology.</title>
        <authorList>
            <person name="Wiegand S."/>
            <person name="Jogler M."/>
            <person name="Boedeker C."/>
            <person name="Pinto D."/>
            <person name="Vollmers J."/>
            <person name="Rivas-Marin E."/>
            <person name="Kohn T."/>
            <person name="Peeters S.H."/>
            <person name="Heuer A."/>
            <person name="Rast P."/>
            <person name="Oberbeckmann S."/>
            <person name="Bunk B."/>
            <person name="Jeske O."/>
            <person name="Meyerdierks A."/>
            <person name="Storesund J.E."/>
            <person name="Kallscheuer N."/>
            <person name="Luecker S."/>
            <person name="Lage O.M."/>
            <person name="Pohl T."/>
            <person name="Merkel B.J."/>
            <person name="Hornburger P."/>
            <person name="Mueller R.-W."/>
            <person name="Bruemmer F."/>
            <person name="Labrenz M."/>
            <person name="Spormann A.M."/>
            <person name="Op den Camp H."/>
            <person name="Overmann J."/>
            <person name="Amann R."/>
            <person name="Jetten M.S.M."/>
            <person name="Mascher T."/>
            <person name="Medema M.H."/>
            <person name="Devos D.P."/>
            <person name="Kaster A.-K."/>
            <person name="Ovreas L."/>
            <person name="Rohde M."/>
            <person name="Galperin M.Y."/>
            <person name="Jogler C."/>
        </authorList>
    </citation>
    <scope>NUCLEOTIDE SEQUENCE [LARGE SCALE GENOMIC DNA]</scope>
    <source>
        <strain evidence="2 3">Pla110</strain>
    </source>
</reference>
<gene>
    <name evidence="2" type="ORF">Pla110_30640</name>
</gene>
<dbReference type="NCBIfam" id="TIGR01451">
    <property type="entry name" value="B_ant_repeat"/>
    <property type="match status" value="1"/>
</dbReference>
<dbReference type="EMBL" id="CP036281">
    <property type="protein sequence ID" value="QDU81323.1"/>
    <property type="molecule type" value="Genomic_DNA"/>
</dbReference>